<keyword evidence="3" id="KW-1185">Reference proteome</keyword>
<reference evidence="2 3" key="1">
    <citation type="submission" date="2019-05" db="EMBL/GenBank/DDBJ databases">
        <title>Another draft genome of Portunus trituberculatus and its Hox gene families provides insights of decapod evolution.</title>
        <authorList>
            <person name="Jeong J.-H."/>
            <person name="Song I."/>
            <person name="Kim S."/>
            <person name="Choi T."/>
            <person name="Kim D."/>
            <person name="Ryu S."/>
            <person name="Kim W."/>
        </authorList>
    </citation>
    <scope>NUCLEOTIDE SEQUENCE [LARGE SCALE GENOMIC DNA]</scope>
    <source>
        <tissue evidence="2">Muscle</tissue>
    </source>
</reference>
<keyword evidence="1" id="KW-0812">Transmembrane</keyword>
<evidence type="ECO:0000313" key="3">
    <source>
        <dbReference type="Proteomes" id="UP000324222"/>
    </source>
</evidence>
<organism evidence="2 3">
    <name type="scientific">Portunus trituberculatus</name>
    <name type="common">Swimming crab</name>
    <name type="synonym">Neptunus trituberculatus</name>
    <dbReference type="NCBI Taxonomy" id="210409"/>
    <lineage>
        <taxon>Eukaryota</taxon>
        <taxon>Metazoa</taxon>
        <taxon>Ecdysozoa</taxon>
        <taxon>Arthropoda</taxon>
        <taxon>Crustacea</taxon>
        <taxon>Multicrustacea</taxon>
        <taxon>Malacostraca</taxon>
        <taxon>Eumalacostraca</taxon>
        <taxon>Eucarida</taxon>
        <taxon>Decapoda</taxon>
        <taxon>Pleocyemata</taxon>
        <taxon>Brachyura</taxon>
        <taxon>Eubrachyura</taxon>
        <taxon>Portunoidea</taxon>
        <taxon>Portunidae</taxon>
        <taxon>Portuninae</taxon>
        <taxon>Portunus</taxon>
    </lineage>
</organism>
<comment type="caution">
    <text evidence="2">The sequence shown here is derived from an EMBL/GenBank/DDBJ whole genome shotgun (WGS) entry which is preliminary data.</text>
</comment>
<evidence type="ECO:0000256" key="1">
    <source>
        <dbReference type="SAM" id="Phobius"/>
    </source>
</evidence>
<dbReference type="Proteomes" id="UP000324222">
    <property type="component" value="Unassembled WGS sequence"/>
</dbReference>
<dbReference type="AlphaFoldDB" id="A0A5B7DDS0"/>
<gene>
    <name evidence="2" type="ORF">E2C01_012292</name>
</gene>
<accession>A0A5B7DDS0</accession>
<evidence type="ECO:0000313" key="2">
    <source>
        <dbReference type="EMBL" id="MPC19379.1"/>
    </source>
</evidence>
<proteinExistence type="predicted"/>
<dbReference type="EMBL" id="VSRR010000765">
    <property type="protein sequence ID" value="MPC19379.1"/>
    <property type="molecule type" value="Genomic_DNA"/>
</dbReference>
<keyword evidence="1" id="KW-0472">Membrane</keyword>
<feature type="transmembrane region" description="Helical" evidence="1">
    <location>
        <begin position="6"/>
        <end position="30"/>
    </location>
</feature>
<keyword evidence="1" id="KW-1133">Transmembrane helix</keyword>
<protein>
    <submittedName>
        <fullName evidence="2">Uncharacterized protein</fullName>
    </submittedName>
</protein>
<sequence>MWSVSLAFCFDLCMTYVFFLFALMLFRFLILKI</sequence>
<name>A0A5B7DDS0_PORTR</name>